<proteinExistence type="predicted"/>
<gene>
    <name evidence="1" type="ORF">CAT723_04980</name>
</gene>
<accession>A0AAV5G5U3</accession>
<evidence type="ECO:0000313" key="2">
    <source>
        <dbReference type="Proteomes" id="UP001054925"/>
    </source>
</evidence>
<protein>
    <recommendedName>
        <fullName evidence="3">DUF218 domain-containing protein</fullName>
    </recommendedName>
</protein>
<dbReference type="AlphaFoldDB" id="A0AAV5G5U3"/>
<organism evidence="1 2">
    <name type="scientific">Corynebacterium ammoniagenes</name>
    <name type="common">Brevibacterium ammoniagenes</name>
    <dbReference type="NCBI Taxonomy" id="1697"/>
    <lineage>
        <taxon>Bacteria</taxon>
        <taxon>Bacillati</taxon>
        <taxon>Actinomycetota</taxon>
        <taxon>Actinomycetes</taxon>
        <taxon>Mycobacteriales</taxon>
        <taxon>Corynebacteriaceae</taxon>
        <taxon>Corynebacterium</taxon>
    </lineage>
</organism>
<evidence type="ECO:0000313" key="1">
    <source>
        <dbReference type="EMBL" id="GJN42019.1"/>
    </source>
</evidence>
<evidence type="ECO:0008006" key="3">
    <source>
        <dbReference type="Google" id="ProtNLM"/>
    </source>
</evidence>
<name>A0AAV5G5U3_CORAM</name>
<reference evidence="1" key="1">
    <citation type="submission" date="2021-12" db="EMBL/GenBank/DDBJ databases">
        <title>Draft genome sequence of Corynebacterium ammoniagenes strain T-723.</title>
        <authorList>
            <person name="Matsuzawa M."/>
            <person name="Hiratani M."/>
            <person name="Abe I."/>
            <person name="Tsuji Y."/>
            <person name="Nakamura J."/>
        </authorList>
    </citation>
    <scope>NUCLEOTIDE SEQUENCE</scope>
    <source>
        <strain evidence="1">T-723</strain>
    </source>
</reference>
<dbReference type="EMBL" id="BQKK01000001">
    <property type="protein sequence ID" value="GJN42019.1"/>
    <property type="molecule type" value="Genomic_DNA"/>
</dbReference>
<comment type="caution">
    <text evidence="1">The sequence shown here is derived from an EMBL/GenBank/DDBJ whole genome shotgun (WGS) entry which is preliminary data.</text>
</comment>
<sequence>MQPKPGTTTGEALTMEKLAEEEGWASVAVVTNRPHARRVRTNFEQCTELDTIVIPVDDVDIARVPIHVARELAGYIKFWINSPC</sequence>
<dbReference type="Proteomes" id="UP001054925">
    <property type="component" value="Unassembled WGS sequence"/>
</dbReference>